<gene>
    <name evidence="2" type="ORF">PACLA_8A074826</name>
</gene>
<dbReference type="Gene3D" id="3.40.50.300">
    <property type="entry name" value="P-loop containing nucleotide triphosphate hydrolases"/>
    <property type="match status" value="1"/>
</dbReference>
<dbReference type="InterPro" id="IPR025476">
    <property type="entry name" value="Helitron_helicase-like"/>
</dbReference>
<dbReference type="OrthoDB" id="272985at2759"/>
<dbReference type="InterPro" id="IPR027417">
    <property type="entry name" value="P-loop_NTPase"/>
</dbReference>
<evidence type="ECO:0000259" key="1">
    <source>
        <dbReference type="Pfam" id="PF14214"/>
    </source>
</evidence>
<dbReference type="SUPFAM" id="SSF52540">
    <property type="entry name" value="P-loop containing nucleoside triphosphate hydrolases"/>
    <property type="match status" value="1"/>
</dbReference>
<dbReference type="Pfam" id="PF13245">
    <property type="entry name" value="AAA_19"/>
    <property type="match status" value="1"/>
</dbReference>
<dbReference type="Proteomes" id="UP001152795">
    <property type="component" value="Unassembled WGS sequence"/>
</dbReference>
<name>A0A7D9I0E6_PARCT</name>
<dbReference type="AlphaFoldDB" id="A0A7D9I0E6"/>
<proteinExistence type="predicted"/>
<keyword evidence="3" id="KW-1185">Reference proteome</keyword>
<organism evidence="2 3">
    <name type="scientific">Paramuricea clavata</name>
    <name type="common">Red gorgonian</name>
    <name type="synonym">Violescent sea-whip</name>
    <dbReference type="NCBI Taxonomy" id="317549"/>
    <lineage>
        <taxon>Eukaryota</taxon>
        <taxon>Metazoa</taxon>
        <taxon>Cnidaria</taxon>
        <taxon>Anthozoa</taxon>
        <taxon>Octocorallia</taxon>
        <taxon>Malacalcyonacea</taxon>
        <taxon>Plexauridae</taxon>
        <taxon>Paramuricea</taxon>
    </lineage>
</organism>
<evidence type="ECO:0000313" key="2">
    <source>
        <dbReference type="EMBL" id="CAB3996128.1"/>
    </source>
</evidence>
<feature type="domain" description="Helitron helicase-like" evidence="1">
    <location>
        <begin position="305"/>
        <end position="435"/>
    </location>
</feature>
<reference evidence="2" key="1">
    <citation type="submission" date="2020-04" db="EMBL/GenBank/DDBJ databases">
        <authorList>
            <person name="Alioto T."/>
            <person name="Alioto T."/>
            <person name="Gomez Garrido J."/>
        </authorList>
    </citation>
    <scope>NUCLEOTIDE SEQUENCE</scope>
    <source>
        <strain evidence="2">A484AB</strain>
    </source>
</reference>
<evidence type="ECO:0000313" key="3">
    <source>
        <dbReference type="Proteomes" id="UP001152795"/>
    </source>
</evidence>
<comment type="caution">
    <text evidence="2">The sequence shown here is derived from an EMBL/GenBank/DDBJ whole genome shotgun (WGS) entry which is preliminary data.</text>
</comment>
<dbReference type="EMBL" id="CACRXK020002805">
    <property type="protein sequence ID" value="CAB3996128.1"/>
    <property type="molecule type" value="Genomic_DNA"/>
</dbReference>
<accession>A0A7D9I0E6</accession>
<sequence length="980" mass="113077">MAAQDYIGFWSKRPFHIIGSYPINEWKAAKESDMILRLQRVEQLRSTFFNSDIGAQVHEQDQNPNNKAQALCQWAINKSWSYCPNCKILHREKLLPSFDSSKLKTVKCCPCSTKRYHIPQALKIPLCLHGLTRAEVLALRPLTLHTGNYKVHQHGYRQKDGFCRVSWSKQSVLEKISKLEPGSYLKCMLAYRYLTTSQKSRYNHFIVLREQHITNGKQLNLYDYRENDGIECALWPHLYPFHEWCETKLSGNTSRQSAKVSFTMKIRSEILDYSLEYDLLQFVYDRWVFTTASGAISSSRALNVSAATALSTKTFSVEYWKWHHRYLVDAVRQFGYPDVFITISPYEWTFPTPLWLENAFSMSGKMPTQLAPLETLNIVHILEQTVRGYLCGTNSLRWRQHVFNFANQANKNNVKNLFYRIEFQGRGTAHIHLLVWLEDLAKSSYEQINADIPNVDKELAFLVHDLQQSHKTVLPLNENPTCFTTDEDGKPHLSLHYPQRAFALKLRAYISSLLPFLKCRMDVQFSDQAGMLMRYVTNYVSKFKDSQSTESLYSTLLVPAEAAYRHLRDMKPCEPEMVMSLSSVKMAWSTNGTKSYVPPRPSSGENNSILMKYHGRNGESDVSFLDFLRTHDTSKANCPLYKHQKCLVGVKYVSYFNPDFFFQFIVMQKPHKKLDDLKHPNHETLPDDLKYFASCLINIPELLNEGEIRDMLQREGHKTYFIDNVVNYVCNMRNIYQLWQIQVLRNDDFLSLPTESQHDNLDPMQTAVVDTFKSFLRLRTWYYDSTISFEDDSLVESQLHRQGRADIPIDRNEWTKIISLTGKAGTGKTKCLHSCIQYAIENQLMCLVAAPTGYLASSYRAIFDQDIHANTIHSSFCIPIDGSMPQVNWALAMYDLIIIDKVSMVPLSIFNHILSTLKQLATRPILLICGDRCQLPPIITVNNRTTSTTSVYNLDSLHEFQDLSTSLGSIGALTKNTRKF</sequence>
<dbReference type="Pfam" id="PF14214">
    <property type="entry name" value="Helitron_like_N"/>
    <property type="match status" value="1"/>
</dbReference>
<protein>
    <recommendedName>
        <fullName evidence="1">Helitron helicase-like domain-containing protein</fullName>
    </recommendedName>
</protein>